<evidence type="ECO:0000313" key="9">
    <source>
        <dbReference type="Proteomes" id="UP000605201"/>
    </source>
</evidence>
<comment type="caution">
    <text evidence="8">The sequence shown here is derived from an EMBL/GenBank/DDBJ whole genome shotgun (WGS) entry which is preliminary data.</text>
</comment>
<name>A0A8J6NV47_9BACT</name>
<evidence type="ECO:0000256" key="4">
    <source>
        <dbReference type="ARBA" id="ARBA00022692"/>
    </source>
</evidence>
<reference evidence="8 9" key="1">
    <citation type="submission" date="2020-08" db="EMBL/GenBank/DDBJ databases">
        <title>Bridging the membrane lipid divide: bacteria of the FCB group superphylum have the potential to synthesize archaeal ether lipids.</title>
        <authorList>
            <person name="Villanueva L."/>
            <person name="Von Meijenfeldt F.A.B."/>
            <person name="Westbye A.B."/>
            <person name="Yadav S."/>
            <person name="Hopmans E.C."/>
            <person name="Dutilh B.E."/>
            <person name="Sinninghe Damste J.S."/>
        </authorList>
    </citation>
    <scope>NUCLEOTIDE SEQUENCE [LARGE SCALE GENOMIC DNA]</scope>
    <source>
        <strain evidence="8">NIOZ-UU17</strain>
    </source>
</reference>
<dbReference type="EMBL" id="JACNIG010000011">
    <property type="protein sequence ID" value="MBC8430314.1"/>
    <property type="molecule type" value="Genomic_DNA"/>
</dbReference>
<dbReference type="GO" id="GO:0005886">
    <property type="term" value="C:plasma membrane"/>
    <property type="evidence" value="ECO:0007669"/>
    <property type="project" value="UniProtKB-SubCell"/>
</dbReference>
<proteinExistence type="predicted"/>
<dbReference type="Pfam" id="PF01891">
    <property type="entry name" value="CbiM"/>
    <property type="match status" value="1"/>
</dbReference>
<protein>
    <submittedName>
        <fullName evidence="8">Energy-coupling factor ABC transporter permease</fullName>
    </submittedName>
</protein>
<keyword evidence="3" id="KW-1003">Cell membrane</keyword>
<keyword evidence="5 7" id="KW-1133">Transmembrane helix</keyword>
<dbReference type="AlphaFoldDB" id="A0A8J6NV47"/>
<dbReference type="InterPro" id="IPR002751">
    <property type="entry name" value="CbiM/NikMN"/>
</dbReference>
<evidence type="ECO:0000313" key="8">
    <source>
        <dbReference type="EMBL" id="MBC8430314.1"/>
    </source>
</evidence>
<feature type="transmembrane region" description="Helical" evidence="7">
    <location>
        <begin position="6"/>
        <end position="28"/>
    </location>
</feature>
<evidence type="ECO:0000256" key="2">
    <source>
        <dbReference type="ARBA" id="ARBA00022448"/>
    </source>
</evidence>
<organism evidence="8 9">
    <name type="scientific">Candidatus Desulfatibia vada</name>
    <dbReference type="NCBI Taxonomy" id="2841696"/>
    <lineage>
        <taxon>Bacteria</taxon>
        <taxon>Pseudomonadati</taxon>
        <taxon>Thermodesulfobacteriota</taxon>
        <taxon>Desulfobacteria</taxon>
        <taxon>Desulfobacterales</taxon>
        <taxon>Desulfobacterales incertae sedis</taxon>
        <taxon>Candidatus Desulfatibia</taxon>
    </lineage>
</organism>
<evidence type="ECO:0000256" key="7">
    <source>
        <dbReference type="SAM" id="Phobius"/>
    </source>
</evidence>
<comment type="subcellular location">
    <subcellularLocation>
        <location evidence="1">Cell membrane</location>
        <topology evidence="1">Multi-pass membrane protein</topology>
    </subcellularLocation>
</comment>
<accession>A0A8J6NV47</accession>
<evidence type="ECO:0000256" key="1">
    <source>
        <dbReference type="ARBA" id="ARBA00004651"/>
    </source>
</evidence>
<keyword evidence="6 7" id="KW-0472">Membrane</keyword>
<keyword evidence="2" id="KW-0813">Transport</keyword>
<sequence>PAAKLLVAAHLPVMLIEGFLTVACVIFLKKVKPELLEKTYAP</sequence>
<feature type="non-terminal residue" evidence="8">
    <location>
        <position position="1"/>
    </location>
</feature>
<dbReference type="GO" id="GO:0000041">
    <property type="term" value="P:transition metal ion transport"/>
    <property type="evidence" value="ECO:0007669"/>
    <property type="project" value="InterPro"/>
</dbReference>
<dbReference type="Proteomes" id="UP000605201">
    <property type="component" value="Unassembled WGS sequence"/>
</dbReference>
<evidence type="ECO:0000256" key="3">
    <source>
        <dbReference type="ARBA" id="ARBA00022475"/>
    </source>
</evidence>
<gene>
    <name evidence="8" type="ORF">H8D96_00175</name>
</gene>
<evidence type="ECO:0000256" key="6">
    <source>
        <dbReference type="ARBA" id="ARBA00023136"/>
    </source>
</evidence>
<evidence type="ECO:0000256" key="5">
    <source>
        <dbReference type="ARBA" id="ARBA00022989"/>
    </source>
</evidence>
<keyword evidence="4 7" id="KW-0812">Transmembrane</keyword>